<evidence type="ECO:0000259" key="1">
    <source>
        <dbReference type="Pfam" id="PF00535"/>
    </source>
</evidence>
<dbReference type="RefSeq" id="WP_094454077.1">
    <property type="nucleotide sequence ID" value="NZ_NOXU01000022.1"/>
</dbReference>
<evidence type="ECO:0000313" key="3">
    <source>
        <dbReference type="Proteomes" id="UP000216998"/>
    </source>
</evidence>
<feature type="domain" description="Glycosyltransferase 2-like" evidence="1">
    <location>
        <begin position="8"/>
        <end position="137"/>
    </location>
</feature>
<sequence>MQARTLTIITVVRDDPAGLVATRDSLAVQSWQDFEWLVADGGSEASTLSALSPPGPVPDWLSSMPDGGPFAGMDRALVRASGQYVLFLNAGDCLADGDVLSDLMPVLSEAPDLLYGDSLEDPGDGHMRRKRARHWRWAFYGMPAHHCALFYRRGLLSGLRLDQGYRIAGDYAFTLDVLSRASRIVQVNRVVARFAPGGLSRRLAALGRREQYQVRRRLLRMSAPKAGVIMLLQIVAGVARNLCPSGYAFWRF</sequence>
<organism evidence="2 3">
    <name type="scientific">Niveispirillum lacus</name>
    <dbReference type="NCBI Taxonomy" id="1981099"/>
    <lineage>
        <taxon>Bacteria</taxon>
        <taxon>Pseudomonadati</taxon>
        <taxon>Pseudomonadota</taxon>
        <taxon>Alphaproteobacteria</taxon>
        <taxon>Rhodospirillales</taxon>
        <taxon>Azospirillaceae</taxon>
        <taxon>Niveispirillum</taxon>
    </lineage>
</organism>
<name>A0A255Z6C3_9PROT</name>
<protein>
    <recommendedName>
        <fullName evidence="1">Glycosyltransferase 2-like domain-containing protein</fullName>
    </recommendedName>
</protein>
<reference evidence="2 3" key="1">
    <citation type="submission" date="2017-07" db="EMBL/GenBank/DDBJ databases">
        <title>Niveispirillum cyanobacteriorum sp. nov., isolated from cyanobacterial aggregates in a eutrophic lake.</title>
        <authorList>
            <person name="Cai H."/>
        </authorList>
    </citation>
    <scope>NUCLEOTIDE SEQUENCE [LARGE SCALE GENOMIC DNA]</scope>
    <source>
        <strain evidence="3">TH1-14</strain>
    </source>
</reference>
<dbReference type="EMBL" id="NOXU01000022">
    <property type="protein sequence ID" value="OYQ36455.1"/>
    <property type="molecule type" value="Genomic_DNA"/>
</dbReference>
<dbReference type="OrthoDB" id="9794124at2"/>
<keyword evidence="3" id="KW-1185">Reference proteome</keyword>
<accession>A0A255Z6C3</accession>
<proteinExistence type="predicted"/>
<evidence type="ECO:0000313" key="2">
    <source>
        <dbReference type="EMBL" id="OYQ36455.1"/>
    </source>
</evidence>
<dbReference type="InterPro" id="IPR029044">
    <property type="entry name" value="Nucleotide-diphossugar_trans"/>
</dbReference>
<dbReference type="InterPro" id="IPR001173">
    <property type="entry name" value="Glyco_trans_2-like"/>
</dbReference>
<dbReference type="Pfam" id="PF00535">
    <property type="entry name" value="Glycos_transf_2"/>
    <property type="match status" value="1"/>
</dbReference>
<dbReference type="Proteomes" id="UP000216998">
    <property type="component" value="Unassembled WGS sequence"/>
</dbReference>
<dbReference type="Gene3D" id="3.90.550.10">
    <property type="entry name" value="Spore Coat Polysaccharide Biosynthesis Protein SpsA, Chain A"/>
    <property type="match status" value="1"/>
</dbReference>
<comment type="caution">
    <text evidence="2">The sequence shown here is derived from an EMBL/GenBank/DDBJ whole genome shotgun (WGS) entry which is preliminary data.</text>
</comment>
<dbReference type="SUPFAM" id="SSF53448">
    <property type="entry name" value="Nucleotide-diphospho-sugar transferases"/>
    <property type="match status" value="1"/>
</dbReference>
<gene>
    <name evidence="2" type="ORF">CHU95_04315</name>
</gene>
<dbReference type="AlphaFoldDB" id="A0A255Z6C3"/>